<sequence length="280" mass="32406">MWVLLFVTYCVYFVQSVEKFNIDEEFGSLHIRMNTAELPAFLHPKTWVDRRATRRAITFVHSLQQLPELKPYKIDHLGTHDINVPDLHITGNITVADIIVTGINDIHLQTFDMQVEPPRIDFNFTVPKITVEANFDLHCPSLFYYDYQSVRERGNFRLTLTGLSMTAVLGPVPIRHFKGSVFAFENAVINIHIDGVQLQIQMAHSSETFIRILHDFVNHIEDIIFDNDVLDIVLEAVNVELENVPSSDILKYLIGTSSTSIKRLSSETRRRARRRYRKRN</sequence>
<feature type="signal peptide" evidence="1">
    <location>
        <begin position="1"/>
        <end position="19"/>
    </location>
</feature>
<reference evidence="2" key="1">
    <citation type="submission" date="2017-09" db="EMBL/GenBank/DDBJ databases">
        <title>Contemporary evolution of a Lepidopteran species, Heliothis virescens, in response to modern agricultural practices.</title>
        <authorList>
            <person name="Fritz M.L."/>
            <person name="Deyonke A.M."/>
            <person name="Papanicolaou A."/>
            <person name="Micinski S."/>
            <person name="Westbrook J."/>
            <person name="Gould F."/>
        </authorList>
    </citation>
    <scope>NUCLEOTIDE SEQUENCE [LARGE SCALE GENOMIC DNA]</scope>
    <source>
        <strain evidence="2">HvINT-</strain>
        <tissue evidence="2">Whole body</tissue>
    </source>
</reference>
<keyword evidence="1" id="KW-0732">Signal</keyword>
<accession>A0A2A4JDQ8</accession>
<dbReference type="InterPro" id="IPR010562">
    <property type="entry name" value="Haemolymph_juvenile_hormone-bd"/>
</dbReference>
<dbReference type="Gene3D" id="3.15.10.30">
    <property type="entry name" value="Haemolymph juvenile hormone binding protein"/>
    <property type="match status" value="1"/>
</dbReference>
<proteinExistence type="predicted"/>
<dbReference type="AlphaFoldDB" id="A0A2A4JDQ8"/>
<evidence type="ECO:0008006" key="3">
    <source>
        <dbReference type="Google" id="ProtNLM"/>
    </source>
</evidence>
<dbReference type="Pfam" id="PF06585">
    <property type="entry name" value="JHBP"/>
    <property type="match status" value="1"/>
</dbReference>
<evidence type="ECO:0000313" key="2">
    <source>
        <dbReference type="EMBL" id="PCG69560.1"/>
    </source>
</evidence>
<protein>
    <recommendedName>
        <fullName evidence="3">Lipid-binding serum glycoprotein N-terminal domain-containing protein</fullName>
    </recommendedName>
</protein>
<feature type="chain" id="PRO_5013240795" description="Lipid-binding serum glycoprotein N-terminal domain-containing protein" evidence="1">
    <location>
        <begin position="20"/>
        <end position="280"/>
    </location>
</feature>
<evidence type="ECO:0000256" key="1">
    <source>
        <dbReference type="SAM" id="SignalP"/>
    </source>
</evidence>
<organism evidence="2">
    <name type="scientific">Heliothis virescens</name>
    <name type="common">Tobacco budworm moth</name>
    <dbReference type="NCBI Taxonomy" id="7102"/>
    <lineage>
        <taxon>Eukaryota</taxon>
        <taxon>Metazoa</taxon>
        <taxon>Ecdysozoa</taxon>
        <taxon>Arthropoda</taxon>
        <taxon>Hexapoda</taxon>
        <taxon>Insecta</taxon>
        <taxon>Pterygota</taxon>
        <taxon>Neoptera</taxon>
        <taxon>Endopterygota</taxon>
        <taxon>Lepidoptera</taxon>
        <taxon>Glossata</taxon>
        <taxon>Ditrysia</taxon>
        <taxon>Noctuoidea</taxon>
        <taxon>Noctuidae</taxon>
        <taxon>Heliothinae</taxon>
        <taxon>Heliothis</taxon>
    </lineage>
</organism>
<gene>
    <name evidence="2" type="ORF">B5V51_3961</name>
</gene>
<comment type="caution">
    <text evidence="2">The sequence shown here is derived from an EMBL/GenBank/DDBJ whole genome shotgun (WGS) entry which is preliminary data.</text>
</comment>
<dbReference type="EMBL" id="NWSH01001961">
    <property type="protein sequence ID" value="PCG69560.1"/>
    <property type="molecule type" value="Genomic_DNA"/>
</dbReference>
<dbReference type="InterPro" id="IPR038606">
    <property type="entry name" value="To_sf"/>
</dbReference>
<name>A0A2A4JDQ8_HELVI</name>